<evidence type="ECO:0000313" key="3">
    <source>
        <dbReference type="Proteomes" id="UP000269154"/>
    </source>
</evidence>
<dbReference type="OrthoDB" id="517776at2"/>
<proteinExistence type="predicted"/>
<dbReference type="Proteomes" id="UP000269154">
    <property type="component" value="Unassembled WGS sequence"/>
</dbReference>
<keyword evidence="3" id="KW-1185">Reference proteome</keyword>
<gene>
    <name evidence="2" type="ORF">D5R40_00240</name>
</gene>
<accession>A0A3N6PLR2</accession>
<sequence>MIDDSGHRKSAPPAPRFPRRKDGARSGNLTAGVGRQYIGEIGKTDHGVVVVTTHLDDGVKSLPLDIALDQKADSLP</sequence>
<dbReference type="EMBL" id="RCBY01000001">
    <property type="protein sequence ID" value="RQH57598.1"/>
    <property type="molecule type" value="Genomic_DNA"/>
</dbReference>
<reference evidence="2 3" key="1">
    <citation type="journal article" date="2018" name="ACS Chem. Biol.">
        <title>Ketoreductase domain dysfunction expands chemodiversity: malyngamide biosynthesis in the cyanobacterium Okeania hirsuta.</title>
        <authorList>
            <person name="Moss N.A."/>
            <person name="Leao T."/>
            <person name="Rankin M."/>
            <person name="McCullough T.M."/>
            <person name="Qu P."/>
            <person name="Korobeynikov A."/>
            <person name="Smith J.L."/>
            <person name="Gerwick L."/>
            <person name="Gerwick W.H."/>
        </authorList>
    </citation>
    <scope>NUCLEOTIDE SEQUENCE [LARGE SCALE GENOMIC DNA]</scope>
    <source>
        <strain evidence="2 3">PAB10Feb10-1</strain>
    </source>
</reference>
<protein>
    <submittedName>
        <fullName evidence="2">Uncharacterized protein</fullName>
    </submittedName>
</protein>
<comment type="caution">
    <text evidence="2">The sequence shown here is derived from an EMBL/GenBank/DDBJ whole genome shotgun (WGS) entry which is preliminary data.</text>
</comment>
<evidence type="ECO:0000256" key="1">
    <source>
        <dbReference type="SAM" id="MobiDB-lite"/>
    </source>
</evidence>
<name>A0A3N6PLR2_9CYAN</name>
<evidence type="ECO:0000313" key="2">
    <source>
        <dbReference type="EMBL" id="RQH57598.1"/>
    </source>
</evidence>
<organism evidence="2 3">
    <name type="scientific">Okeania hirsuta</name>
    <dbReference type="NCBI Taxonomy" id="1458930"/>
    <lineage>
        <taxon>Bacteria</taxon>
        <taxon>Bacillati</taxon>
        <taxon>Cyanobacteriota</taxon>
        <taxon>Cyanophyceae</taxon>
        <taxon>Oscillatoriophycideae</taxon>
        <taxon>Oscillatoriales</taxon>
        <taxon>Microcoleaceae</taxon>
        <taxon>Okeania</taxon>
    </lineage>
</organism>
<feature type="region of interest" description="Disordered" evidence="1">
    <location>
        <begin position="1"/>
        <end position="30"/>
    </location>
</feature>
<dbReference type="AlphaFoldDB" id="A0A3N6PLR2"/>